<keyword evidence="2" id="KW-0472">Membrane</keyword>
<name>A0A0F7VMJ4_STRLW</name>
<protein>
    <submittedName>
        <fullName evidence="3">Hydrolytic Protein</fullName>
    </submittedName>
</protein>
<sequence>MLPSRSSLSPEVRPYRDGVTPSAPSSGAGAPGLDIPAVTVVPGETAMTTVTVRNDSDIVEAYALEVVGDCASWATVEPARVSLYPGTSETVTIRLAPPRSPEIRAGEVALGVRVLPAEHPESVRVLETTVTVEAFHELHTELAPRRRRGWLRGRYRLAVRNLGNTPVRVGFTPGQAGDELGFAFTPAERRLEPGESTEAGLRVRRGAPVWFGAPVVWPFTVDAAERTDDEEETPQDPTAVRPPLDAEFVQIPVFPRWLLIVLAALIALLLAWFTLVRPAVRSAAEEAATKAVQPRPAPAEGEAGQSPDAGRGAGAGTGAGGQETGAGAGTATGPGAGGTATGPGGSAEGAGGTIGAGQQSSATIDLETSTGRTETGTYQVPRDSVFQVTDIVVANFQGDEGVLTISFGARKITTIALETFRNQDYHWVTPIKIPENDTVTIEVTCEKPGTPANGRQARGCHEVLHVSGVLSRTTQ</sequence>
<feature type="region of interest" description="Disordered" evidence="1">
    <location>
        <begin position="288"/>
        <end position="362"/>
    </location>
</feature>
<feature type="region of interest" description="Disordered" evidence="1">
    <location>
        <begin position="1"/>
        <end position="34"/>
    </location>
</feature>
<dbReference type="AlphaFoldDB" id="A0A0F7VMJ4"/>
<accession>A0A0F7VMJ4</accession>
<evidence type="ECO:0000313" key="4">
    <source>
        <dbReference type="Proteomes" id="UP000035016"/>
    </source>
</evidence>
<keyword evidence="2" id="KW-1133">Transmembrane helix</keyword>
<evidence type="ECO:0000256" key="1">
    <source>
        <dbReference type="SAM" id="MobiDB-lite"/>
    </source>
</evidence>
<evidence type="ECO:0000256" key="2">
    <source>
        <dbReference type="SAM" id="Phobius"/>
    </source>
</evidence>
<dbReference type="Proteomes" id="UP000035016">
    <property type="component" value="Chromosome Chromosome"/>
</dbReference>
<dbReference type="KEGG" id="sle:sle_16720"/>
<organism evidence="3 4">
    <name type="scientific">Streptomyces leeuwenhoekii</name>
    <dbReference type="NCBI Taxonomy" id="1437453"/>
    <lineage>
        <taxon>Bacteria</taxon>
        <taxon>Bacillati</taxon>
        <taxon>Actinomycetota</taxon>
        <taxon>Actinomycetes</taxon>
        <taxon>Kitasatosporales</taxon>
        <taxon>Streptomycetaceae</taxon>
        <taxon>Streptomyces</taxon>
    </lineage>
</organism>
<evidence type="ECO:0000313" key="3">
    <source>
        <dbReference type="EMBL" id="CQR61134.1"/>
    </source>
</evidence>
<keyword evidence="2" id="KW-0812">Transmembrane</keyword>
<gene>
    <name evidence="3" type="primary">sle_16720</name>
</gene>
<feature type="compositionally biased region" description="Gly residues" evidence="1">
    <location>
        <begin position="311"/>
        <end position="355"/>
    </location>
</feature>
<feature type="compositionally biased region" description="Low complexity" evidence="1">
    <location>
        <begin position="21"/>
        <end position="32"/>
    </location>
</feature>
<proteinExistence type="predicted"/>
<dbReference type="EMBL" id="LN831790">
    <property type="protein sequence ID" value="CQR61134.1"/>
    <property type="molecule type" value="Genomic_DNA"/>
</dbReference>
<reference evidence="3 4" key="1">
    <citation type="submission" date="2015-02" db="EMBL/GenBank/DDBJ databases">
        <authorList>
            <person name="Gomez-Escribano P.J."/>
        </authorList>
    </citation>
    <scope>NUCLEOTIDE SEQUENCE [LARGE SCALE GENOMIC DNA]</scope>
    <source>
        <strain evidence="4">C34 (DSM 42122 / NRRL B-24963)</strain>
    </source>
</reference>
<feature type="transmembrane region" description="Helical" evidence="2">
    <location>
        <begin position="257"/>
        <end position="276"/>
    </location>
</feature>